<gene>
    <name evidence="3" type="ORF">CVT26_000678</name>
</gene>
<accession>A0A409W792</accession>
<evidence type="ECO:0000256" key="1">
    <source>
        <dbReference type="SAM" id="MobiDB-lite"/>
    </source>
</evidence>
<reference evidence="3 4" key="1">
    <citation type="journal article" date="2018" name="Evol. Lett.">
        <title>Horizontal gene cluster transfer increased hallucinogenic mushroom diversity.</title>
        <authorList>
            <person name="Reynolds H.T."/>
            <person name="Vijayakumar V."/>
            <person name="Gluck-Thaler E."/>
            <person name="Korotkin H.B."/>
            <person name="Matheny P.B."/>
            <person name="Slot J.C."/>
        </authorList>
    </citation>
    <scope>NUCLEOTIDE SEQUENCE [LARGE SCALE GENOMIC DNA]</scope>
    <source>
        <strain evidence="3 4">SRW20</strain>
    </source>
</reference>
<feature type="compositionally biased region" description="Low complexity" evidence="1">
    <location>
        <begin position="254"/>
        <end position="269"/>
    </location>
</feature>
<dbReference type="EMBL" id="NHYE01005344">
    <property type="protein sequence ID" value="PPQ74376.1"/>
    <property type="molecule type" value="Genomic_DNA"/>
</dbReference>
<dbReference type="Proteomes" id="UP000284706">
    <property type="component" value="Unassembled WGS sequence"/>
</dbReference>
<feature type="region of interest" description="Disordered" evidence="1">
    <location>
        <begin position="26"/>
        <end position="61"/>
    </location>
</feature>
<feature type="compositionally biased region" description="Polar residues" evidence="1">
    <location>
        <begin position="225"/>
        <end position="234"/>
    </location>
</feature>
<comment type="caution">
    <text evidence="3">The sequence shown here is derived from an EMBL/GenBank/DDBJ whole genome shotgun (WGS) entry which is preliminary data.</text>
</comment>
<evidence type="ECO:0000256" key="2">
    <source>
        <dbReference type="SAM" id="Phobius"/>
    </source>
</evidence>
<keyword evidence="4" id="KW-1185">Reference proteome</keyword>
<keyword evidence="2" id="KW-0812">Transmembrane</keyword>
<feature type="compositionally biased region" description="Polar residues" evidence="1">
    <location>
        <begin position="27"/>
        <end position="39"/>
    </location>
</feature>
<proteinExistence type="predicted"/>
<evidence type="ECO:0000313" key="3">
    <source>
        <dbReference type="EMBL" id="PPQ74376.1"/>
    </source>
</evidence>
<keyword evidence="2" id="KW-0472">Membrane</keyword>
<dbReference type="AlphaFoldDB" id="A0A409W792"/>
<name>A0A409W792_9AGAR</name>
<feature type="compositionally biased region" description="Polar residues" evidence="1">
    <location>
        <begin position="48"/>
        <end position="58"/>
    </location>
</feature>
<feature type="transmembrane region" description="Helical" evidence="2">
    <location>
        <begin position="71"/>
        <end position="90"/>
    </location>
</feature>
<keyword evidence="2" id="KW-1133">Transmembrane helix</keyword>
<protein>
    <submittedName>
        <fullName evidence="3">Uncharacterized protein</fullName>
    </submittedName>
</protein>
<evidence type="ECO:0000313" key="4">
    <source>
        <dbReference type="Proteomes" id="UP000284706"/>
    </source>
</evidence>
<organism evidence="3 4">
    <name type="scientific">Gymnopilus dilepis</name>
    <dbReference type="NCBI Taxonomy" id="231916"/>
    <lineage>
        <taxon>Eukaryota</taxon>
        <taxon>Fungi</taxon>
        <taxon>Dikarya</taxon>
        <taxon>Basidiomycota</taxon>
        <taxon>Agaricomycotina</taxon>
        <taxon>Agaricomycetes</taxon>
        <taxon>Agaricomycetidae</taxon>
        <taxon>Agaricales</taxon>
        <taxon>Agaricineae</taxon>
        <taxon>Hymenogastraceae</taxon>
        <taxon>Gymnopilus</taxon>
    </lineage>
</organism>
<feature type="region of interest" description="Disordered" evidence="1">
    <location>
        <begin position="105"/>
        <end position="131"/>
    </location>
</feature>
<dbReference type="OrthoDB" id="2974599at2759"/>
<sequence length="285" mass="30482">MIPPPAARDDIKDPIAAGTLLMVREPQATTSAQPANTSPFFPDPSTFHIPQSSQSNPSKEAGGLAKSVLEYLFLSVALLIVGCTIFRRLMRLRRSHKPLRTFFRPDSDSSSIPHARVRSYPRTTGLPPVNNDGRPYPPYPDPFLSGFPPVYLGHTGRRTVAGDIDANGRRLVDRAVELDHDGALGDKDTLPAYDFYGGPPKYVEVELESRVPGNELHRPTPAVISASSGNGTNVTPSPPDDTRSPSRPGAEENGQALPGSLSGSGQPSATPENEARGVTNGGRSD</sequence>
<feature type="region of interest" description="Disordered" evidence="1">
    <location>
        <begin position="213"/>
        <end position="285"/>
    </location>
</feature>
<dbReference type="InParanoid" id="A0A409W792"/>